<evidence type="ECO:0000313" key="3">
    <source>
        <dbReference type="Proteomes" id="UP001212981"/>
    </source>
</evidence>
<dbReference type="Gene3D" id="3.20.20.150">
    <property type="entry name" value="Divalent-metal-dependent TIM barrel enzymes"/>
    <property type="match status" value="1"/>
</dbReference>
<dbReference type="InterPro" id="IPR036237">
    <property type="entry name" value="Xyl_isomerase-like_sf"/>
</dbReference>
<evidence type="ECO:0000313" key="2">
    <source>
        <dbReference type="EMBL" id="MDB7981661.1"/>
    </source>
</evidence>
<dbReference type="RefSeq" id="WP_272001005.1">
    <property type="nucleotide sequence ID" value="NZ_JAQLXO010000001.1"/>
</dbReference>
<comment type="caution">
    <text evidence="2">The sequence shown here is derived from an EMBL/GenBank/DDBJ whole genome shotgun (WGS) entry which is preliminary data.</text>
</comment>
<dbReference type="InterPro" id="IPR013022">
    <property type="entry name" value="Xyl_isomerase-like_TIM-brl"/>
</dbReference>
<accession>A0AAW6CQC9</accession>
<dbReference type="SUPFAM" id="SSF51658">
    <property type="entry name" value="Xylose isomerase-like"/>
    <property type="match status" value="1"/>
</dbReference>
<keyword evidence="2" id="KW-0413">Isomerase</keyword>
<feature type="domain" description="Xylose isomerase-like TIM barrel" evidence="1">
    <location>
        <begin position="20"/>
        <end position="288"/>
    </location>
</feature>
<name>A0AAW6CQC9_9FIRM</name>
<evidence type="ECO:0000259" key="1">
    <source>
        <dbReference type="Pfam" id="PF01261"/>
    </source>
</evidence>
<dbReference type="Proteomes" id="UP001212981">
    <property type="component" value="Unassembled WGS sequence"/>
</dbReference>
<sequence length="292" mass="33855">MKLSIISDQVSQDLEEALKIIVKEGYEYVELHNVFGHSIETCTKEEVEIIKHLLNRYHVKVSNIASTLFFLCPLYQGDEVSLFNPGFYSIQGDLAYHLKVLENACWIANELDCPKIRIFPFRWPDNRKGPYGTKLDFEKIIENIKKALDISKKHHVTLMLENCPYSHLPKGKMTLQVVQEINDPYLKLLWDPANSYRAIRENVPKEYMDWSLEEELLHLYPYIGHIHLKNYHYVSGLVKPFVHVPLLNGDIDYKTLVKSIQETCDCILSLEPEVDKKGTLLSMQCLKSLCSV</sequence>
<dbReference type="EMBL" id="JAQLXO010000001">
    <property type="protein sequence ID" value="MDB7981661.1"/>
    <property type="molecule type" value="Genomic_DNA"/>
</dbReference>
<dbReference type="Pfam" id="PF01261">
    <property type="entry name" value="AP_endonuc_2"/>
    <property type="match status" value="1"/>
</dbReference>
<gene>
    <name evidence="2" type="ORF">PND82_02360</name>
</gene>
<reference evidence="2" key="1">
    <citation type="submission" date="2023-01" db="EMBL/GenBank/DDBJ databases">
        <title>Human gut microbiome strain richness.</title>
        <authorList>
            <person name="Chen-Liaw A."/>
        </authorList>
    </citation>
    <scope>NUCLEOTIDE SEQUENCE</scope>
    <source>
        <strain evidence="2">D8_m1001271B151109d0_201107</strain>
    </source>
</reference>
<organism evidence="2 3">
    <name type="scientific">Faecalicoccus pleomorphus</name>
    <dbReference type="NCBI Taxonomy" id="1323"/>
    <lineage>
        <taxon>Bacteria</taxon>
        <taxon>Bacillati</taxon>
        <taxon>Bacillota</taxon>
        <taxon>Erysipelotrichia</taxon>
        <taxon>Erysipelotrichales</taxon>
        <taxon>Erysipelotrichaceae</taxon>
        <taxon>Faecalicoccus</taxon>
    </lineage>
</organism>
<protein>
    <submittedName>
        <fullName evidence="2">Sugar phosphate isomerase/epimerase</fullName>
    </submittedName>
</protein>
<dbReference type="AlphaFoldDB" id="A0AAW6CQC9"/>
<proteinExistence type="predicted"/>
<dbReference type="PANTHER" id="PTHR12110:SF41">
    <property type="entry name" value="INOSOSE DEHYDRATASE"/>
    <property type="match status" value="1"/>
</dbReference>
<dbReference type="PANTHER" id="PTHR12110">
    <property type="entry name" value="HYDROXYPYRUVATE ISOMERASE"/>
    <property type="match status" value="1"/>
</dbReference>
<dbReference type="InterPro" id="IPR050312">
    <property type="entry name" value="IolE/XylAMocC-like"/>
</dbReference>
<dbReference type="GO" id="GO:0016853">
    <property type="term" value="F:isomerase activity"/>
    <property type="evidence" value="ECO:0007669"/>
    <property type="project" value="UniProtKB-KW"/>
</dbReference>